<dbReference type="InterPro" id="IPR001387">
    <property type="entry name" value="Cro/C1-type_HTH"/>
</dbReference>
<evidence type="ECO:0000259" key="1">
    <source>
        <dbReference type="PROSITE" id="PS50943"/>
    </source>
</evidence>
<dbReference type="AlphaFoldDB" id="A0A4Q7MQE9"/>
<sequence length="79" mass="9030">MLYSQVYEAIRTLLRETRMNAGLTQVELACKLDRGQSYVSKVERGEQYIDLAEFVEWCKACNKAPSEAIKKLDPYAKPA</sequence>
<proteinExistence type="predicted"/>
<accession>A0A4Q7MQE9</accession>
<reference evidence="2 3" key="1">
    <citation type="submission" date="2019-02" db="EMBL/GenBank/DDBJ databases">
        <title>Genomic Encyclopedia of Type Strains, Phase IV (KMG-IV): sequencing the most valuable type-strain genomes for metagenomic binning, comparative biology and taxonomic classification.</title>
        <authorList>
            <person name="Goeker M."/>
        </authorList>
    </citation>
    <scope>NUCLEOTIDE SEQUENCE [LARGE SCALE GENOMIC DNA]</scope>
    <source>
        <strain evidence="2 3">DSM 16618</strain>
    </source>
</reference>
<evidence type="ECO:0000313" key="3">
    <source>
        <dbReference type="Proteomes" id="UP000292039"/>
    </source>
</evidence>
<dbReference type="EMBL" id="SGWZ01000002">
    <property type="protein sequence ID" value="RZS70036.1"/>
    <property type="molecule type" value="Genomic_DNA"/>
</dbReference>
<organism evidence="2 3">
    <name type="scientific">Kerstersia gyiorum</name>
    <dbReference type="NCBI Taxonomy" id="206506"/>
    <lineage>
        <taxon>Bacteria</taxon>
        <taxon>Pseudomonadati</taxon>
        <taxon>Pseudomonadota</taxon>
        <taxon>Betaproteobacteria</taxon>
        <taxon>Burkholderiales</taxon>
        <taxon>Alcaligenaceae</taxon>
        <taxon>Kerstersia</taxon>
    </lineage>
</organism>
<dbReference type="Pfam" id="PF13560">
    <property type="entry name" value="HTH_31"/>
    <property type="match status" value="1"/>
</dbReference>
<protein>
    <submittedName>
        <fullName evidence="2">Helix-turn-helix protein</fullName>
    </submittedName>
</protein>
<feature type="domain" description="HTH cro/C1-type" evidence="1">
    <location>
        <begin position="14"/>
        <end position="68"/>
    </location>
</feature>
<dbReference type="SMART" id="SM00530">
    <property type="entry name" value="HTH_XRE"/>
    <property type="match status" value="1"/>
</dbReference>
<dbReference type="RefSeq" id="WP_130486848.1">
    <property type="nucleotide sequence ID" value="NZ_CBCSEB010000016.1"/>
</dbReference>
<dbReference type="CDD" id="cd00093">
    <property type="entry name" value="HTH_XRE"/>
    <property type="match status" value="1"/>
</dbReference>
<dbReference type="Gene3D" id="1.10.260.40">
    <property type="entry name" value="lambda repressor-like DNA-binding domains"/>
    <property type="match status" value="1"/>
</dbReference>
<evidence type="ECO:0000313" key="2">
    <source>
        <dbReference type="EMBL" id="RZS70036.1"/>
    </source>
</evidence>
<name>A0A4Q7MQE9_9BURK</name>
<dbReference type="SUPFAM" id="SSF47413">
    <property type="entry name" value="lambda repressor-like DNA-binding domains"/>
    <property type="match status" value="1"/>
</dbReference>
<dbReference type="GO" id="GO:0003677">
    <property type="term" value="F:DNA binding"/>
    <property type="evidence" value="ECO:0007669"/>
    <property type="project" value="InterPro"/>
</dbReference>
<dbReference type="InterPro" id="IPR010982">
    <property type="entry name" value="Lambda_DNA-bd_dom_sf"/>
</dbReference>
<comment type="caution">
    <text evidence="2">The sequence shown here is derived from an EMBL/GenBank/DDBJ whole genome shotgun (WGS) entry which is preliminary data.</text>
</comment>
<dbReference type="PROSITE" id="PS50943">
    <property type="entry name" value="HTH_CROC1"/>
    <property type="match status" value="1"/>
</dbReference>
<gene>
    <name evidence="2" type="ORF">EV679_1424</name>
</gene>
<dbReference type="Proteomes" id="UP000292039">
    <property type="component" value="Unassembled WGS sequence"/>
</dbReference>